<proteinExistence type="predicted"/>
<dbReference type="Proteomes" id="UP000665181">
    <property type="component" value="Unassembled WGS sequence"/>
</dbReference>
<evidence type="ECO:0000313" key="3">
    <source>
        <dbReference type="Proteomes" id="UP000665181"/>
    </source>
</evidence>
<reference evidence="2" key="1">
    <citation type="submission" date="2021-03" db="EMBL/GenBank/DDBJ databases">
        <title>Isolation of Bacillus subtilis from fermented food sample.</title>
        <authorList>
            <person name="Lakshmanan V."/>
            <person name="Athira K."/>
            <person name="Rajagopal K."/>
        </authorList>
    </citation>
    <scope>NUCLEOTIDE SEQUENCE</scope>
    <source>
        <strain evidence="2">S1</strain>
    </source>
</reference>
<gene>
    <name evidence="2" type="ORF">J5227_19650</name>
</gene>
<organism evidence="2 3">
    <name type="scientific">Bacillus subtilis</name>
    <dbReference type="NCBI Taxonomy" id="1423"/>
    <lineage>
        <taxon>Bacteria</taxon>
        <taxon>Bacillati</taxon>
        <taxon>Bacillota</taxon>
        <taxon>Bacilli</taxon>
        <taxon>Bacillales</taxon>
        <taxon>Bacillaceae</taxon>
        <taxon>Bacillus</taxon>
    </lineage>
</organism>
<dbReference type="InterPro" id="IPR002350">
    <property type="entry name" value="Kazal_dom"/>
</dbReference>
<dbReference type="AlphaFoldDB" id="A0A8I1WK35"/>
<dbReference type="SUPFAM" id="SSF100895">
    <property type="entry name" value="Kazal-type serine protease inhibitors"/>
    <property type="match status" value="1"/>
</dbReference>
<dbReference type="Pfam" id="PF00050">
    <property type="entry name" value="Kazal_1"/>
    <property type="match status" value="1"/>
</dbReference>
<protein>
    <recommendedName>
        <fullName evidence="1">Kazal-like domain-containing protein</fullName>
    </recommendedName>
</protein>
<dbReference type="RefSeq" id="WP_208556756.1">
    <property type="nucleotide sequence ID" value="NZ_JAGFPW010000026.1"/>
</dbReference>
<name>A0A8I1WK35_BACIU</name>
<evidence type="ECO:0000313" key="2">
    <source>
        <dbReference type="EMBL" id="MBO3796465.1"/>
    </source>
</evidence>
<dbReference type="EMBL" id="JAGFPW010000026">
    <property type="protein sequence ID" value="MBO3796465.1"/>
    <property type="molecule type" value="Genomic_DNA"/>
</dbReference>
<dbReference type="CDD" id="cd00104">
    <property type="entry name" value="KAZAL_FS"/>
    <property type="match status" value="1"/>
</dbReference>
<sequence length="188" mass="22146">MKSIKKQCPYCFNTVRCNSSGIPYDNECHFCKAQVKDQKENVFLTENYNRSPLLRTHAVIDLQDAQKPVPELRKYHTLELMILLNYVRAERARIYSLWETFLKAKESSDIPGEFAKVLPQEIKKVQSDYFKWKSHMNVLENLLLERLGYIPERIDMEFIMNQLELMKSSSKDDPEIEKVLNSLTAIYC</sequence>
<comment type="caution">
    <text evidence="2">The sequence shown here is derived from an EMBL/GenBank/DDBJ whole genome shotgun (WGS) entry which is preliminary data.</text>
</comment>
<dbReference type="InterPro" id="IPR036058">
    <property type="entry name" value="Kazal_dom_sf"/>
</dbReference>
<evidence type="ECO:0000259" key="1">
    <source>
        <dbReference type="Pfam" id="PF00050"/>
    </source>
</evidence>
<accession>A0A8I1WK35</accession>
<feature type="domain" description="Kazal-like" evidence="1">
    <location>
        <begin position="5"/>
        <end position="42"/>
    </location>
</feature>